<proteinExistence type="evidence at transcript level"/>
<evidence type="ECO:0000313" key="2">
    <source>
        <dbReference type="EMBL" id="ACN35601.1"/>
    </source>
</evidence>
<feature type="region of interest" description="Disordered" evidence="1">
    <location>
        <begin position="24"/>
        <end position="126"/>
    </location>
</feature>
<feature type="compositionally biased region" description="Polar residues" evidence="1">
    <location>
        <begin position="88"/>
        <end position="101"/>
    </location>
</feature>
<dbReference type="EMBL" id="BT068704">
    <property type="protein sequence ID" value="ACN35601.1"/>
    <property type="molecule type" value="mRNA"/>
</dbReference>
<accession>C0PK85</accession>
<organism evidence="2">
    <name type="scientific">Zea mays</name>
    <name type="common">Maize</name>
    <dbReference type="NCBI Taxonomy" id="4577"/>
    <lineage>
        <taxon>Eukaryota</taxon>
        <taxon>Viridiplantae</taxon>
        <taxon>Streptophyta</taxon>
        <taxon>Embryophyta</taxon>
        <taxon>Tracheophyta</taxon>
        <taxon>Spermatophyta</taxon>
        <taxon>Magnoliopsida</taxon>
        <taxon>Liliopsida</taxon>
        <taxon>Poales</taxon>
        <taxon>Poaceae</taxon>
        <taxon>PACMAD clade</taxon>
        <taxon>Panicoideae</taxon>
        <taxon>Andropogonodae</taxon>
        <taxon>Andropogoneae</taxon>
        <taxon>Tripsacinae</taxon>
        <taxon>Zea</taxon>
    </lineage>
</organism>
<sequence length="126" mass="14221">MRRLAAYRRDEWVVMLVASRVRACSRGGGEAPPTVSSTRPSWLRLRRRRSLTKATRRPRGGARWPTPEPTRRPRRRRGGPASRWPSPSTTTCTESLPTCSTESRRRRERGRMMAGGGSCGCWGARA</sequence>
<dbReference type="AlphaFoldDB" id="C0PK85"/>
<name>C0PK85_MAIZE</name>
<protein>
    <submittedName>
        <fullName evidence="2">Uncharacterized protein</fullName>
    </submittedName>
</protein>
<feature type="compositionally biased region" description="Basic residues" evidence="1">
    <location>
        <begin position="44"/>
        <end position="60"/>
    </location>
</feature>
<evidence type="ECO:0000256" key="1">
    <source>
        <dbReference type="SAM" id="MobiDB-lite"/>
    </source>
</evidence>
<reference evidence="2" key="1">
    <citation type="journal article" date="2009" name="PLoS Genet.">
        <title>Sequencing, mapping, and analysis of 27,455 maize full-length cDNAs.</title>
        <authorList>
            <person name="Soderlund C."/>
            <person name="Descour A."/>
            <person name="Kudrna D."/>
            <person name="Bomhoff M."/>
            <person name="Boyd L."/>
            <person name="Currie J."/>
            <person name="Angelova A."/>
            <person name="Collura K."/>
            <person name="Wissotski M."/>
            <person name="Ashley E."/>
            <person name="Morrow D."/>
            <person name="Fernandes J."/>
            <person name="Walbot V."/>
            <person name="Yu Y."/>
        </authorList>
    </citation>
    <scope>NUCLEOTIDE SEQUENCE</scope>
    <source>
        <strain evidence="2">B73</strain>
    </source>
</reference>